<evidence type="ECO:0000256" key="1">
    <source>
        <dbReference type="ARBA" id="ARBA00004651"/>
    </source>
</evidence>
<keyword evidence="8 9" id="KW-0472">Membrane</keyword>
<evidence type="ECO:0000259" key="10">
    <source>
        <dbReference type="PROSITE" id="PS50885"/>
    </source>
</evidence>
<dbReference type="InterPro" id="IPR036890">
    <property type="entry name" value="HATPase_C_sf"/>
</dbReference>
<dbReference type="InterPro" id="IPR033479">
    <property type="entry name" value="dCache_1"/>
</dbReference>
<dbReference type="Gene3D" id="3.30.450.20">
    <property type="entry name" value="PAS domain"/>
    <property type="match status" value="2"/>
</dbReference>
<dbReference type="PANTHER" id="PTHR34220:SF7">
    <property type="entry name" value="SENSOR HISTIDINE KINASE YPDA"/>
    <property type="match status" value="1"/>
</dbReference>
<dbReference type="InterPro" id="IPR050640">
    <property type="entry name" value="Bact_2-comp_sensor_kinase"/>
</dbReference>
<dbReference type="GO" id="GO:0005886">
    <property type="term" value="C:plasma membrane"/>
    <property type="evidence" value="ECO:0007669"/>
    <property type="project" value="UniProtKB-SubCell"/>
</dbReference>
<dbReference type="GO" id="GO:0000155">
    <property type="term" value="F:phosphorelay sensor kinase activity"/>
    <property type="evidence" value="ECO:0007669"/>
    <property type="project" value="InterPro"/>
</dbReference>
<sequence length="613" mass="68530">MPVKWLQHNNWSIRYKLIVHFLLISTLPALCIGILIAWATNGTIEKQVNDHTGQLIGNVNKSLDHYASNLQSITYFIAMNPDIQAFLKVGPAALADDEVQYRTSKFLEGFTTLYSEVAGIMVVNANGEYVSNDMYARNNRKLTEESWYREAVAAQGIFRLIGHPAGRGVITHANYKDSEIVSGVRAILQPESQRTEGVVLIDLKLRVIAETLRDVTLGKSGYLMVIDDKGETIYAPRSSVAGLLDASRLADATGTFGQEVGGTDLQFIYQRSSFTNWTTVGVFPVADTVQENKELNLYLVSFVFIVCMLGIAASYYLSRSISRPISQLASLMRKVEEGNLHIRINGARQDEVGMLGQSFNTMLAQINRLIGQVGEEQRQKREAELRSLQAHIQPHFLYNTLDTIQWLARKDGALEAAEVVESLSRLFRIGLSKGQEMITLGEELAHIRSYLNIQQTRYKEKLRYAIEVDEEAFGHWFVPKVFLQPIVENAIYHGIKERRGPGMITIRASAYDGVIRFAVEDNGAGMSEERCAELQRMLSAYGKPKAETAYAKSGERPETPRPMSSYGLRNVQERIQLSFGERYGIMVASQPKAGTVVTIDLPVNWSKEEGAVS</sequence>
<comment type="caution">
    <text evidence="11">The sequence shown here is derived from an EMBL/GenBank/DDBJ whole genome shotgun (WGS) entry which is preliminary data.</text>
</comment>
<dbReference type="SMART" id="SM00304">
    <property type="entry name" value="HAMP"/>
    <property type="match status" value="1"/>
</dbReference>
<dbReference type="SUPFAM" id="SSF158472">
    <property type="entry name" value="HAMP domain-like"/>
    <property type="match status" value="1"/>
</dbReference>
<evidence type="ECO:0000313" key="11">
    <source>
        <dbReference type="EMBL" id="TYP76438.1"/>
    </source>
</evidence>
<keyword evidence="7 9" id="KW-1133">Transmembrane helix</keyword>
<protein>
    <submittedName>
        <fullName evidence="11">Two-component system sensor histidine kinase YesM</fullName>
    </submittedName>
</protein>
<evidence type="ECO:0000256" key="3">
    <source>
        <dbReference type="ARBA" id="ARBA00022553"/>
    </source>
</evidence>
<dbReference type="CDD" id="cd06225">
    <property type="entry name" value="HAMP"/>
    <property type="match status" value="1"/>
</dbReference>
<dbReference type="InterPro" id="IPR003594">
    <property type="entry name" value="HATPase_dom"/>
</dbReference>
<dbReference type="Gene3D" id="3.30.565.10">
    <property type="entry name" value="Histidine kinase-like ATPase, C-terminal domain"/>
    <property type="match status" value="1"/>
</dbReference>
<keyword evidence="2" id="KW-1003">Cell membrane</keyword>
<evidence type="ECO:0000256" key="4">
    <source>
        <dbReference type="ARBA" id="ARBA00022679"/>
    </source>
</evidence>
<keyword evidence="12" id="KW-1185">Reference proteome</keyword>
<dbReference type="InterPro" id="IPR010559">
    <property type="entry name" value="Sig_transdc_His_kin_internal"/>
</dbReference>
<dbReference type="Gene3D" id="6.10.340.10">
    <property type="match status" value="1"/>
</dbReference>
<accession>A0A5S5CCR5</accession>
<dbReference type="Proteomes" id="UP000323257">
    <property type="component" value="Unassembled WGS sequence"/>
</dbReference>
<evidence type="ECO:0000256" key="7">
    <source>
        <dbReference type="ARBA" id="ARBA00022989"/>
    </source>
</evidence>
<dbReference type="AlphaFoldDB" id="A0A5S5CCR5"/>
<dbReference type="Pfam" id="PF00672">
    <property type="entry name" value="HAMP"/>
    <property type="match status" value="1"/>
</dbReference>
<evidence type="ECO:0000313" key="12">
    <source>
        <dbReference type="Proteomes" id="UP000323257"/>
    </source>
</evidence>
<name>A0A5S5CCR5_9BACL</name>
<keyword evidence="6 11" id="KW-0418">Kinase</keyword>
<dbReference type="InterPro" id="IPR003660">
    <property type="entry name" value="HAMP_dom"/>
</dbReference>
<proteinExistence type="predicted"/>
<evidence type="ECO:0000256" key="5">
    <source>
        <dbReference type="ARBA" id="ARBA00022692"/>
    </source>
</evidence>
<feature type="transmembrane region" description="Helical" evidence="9">
    <location>
        <begin position="21"/>
        <end position="39"/>
    </location>
</feature>
<gene>
    <name evidence="11" type="ORF">BCM02_10399</name>
</gene>
<reference evidence="11 12" key="1">
    <citation type="submission" date="2019-07" db="EMBL/GenBank/DDBJ databases">
        <title>Genomic Encyclopedia of Type Strains, Phase III (KMG-III): the genomes of soil and plant-associated and newly described type strains.</title>
        <authorList>
            <person name="Whitman W."/>
        </authorList>
    </citation>
    <scope>NUCLEOTIDE SEQUENCE [LARGE SCALE GENOMIC DNA]</scope>
    <source>
        <strain evidence="11 12">BL24</strain>
    </source>
</reference>
<dbReference type="PANTHER" id="PTHR34220">
    <property type="entry name" value="SENSOR HISTIDINE KINASE YPDA"/>
    <property type="match status" value="1"/>
</dbReference>
<dbReference type="SUPFAM" id="SSF55874">
    <property type="entry name" value="ATPase domain of HSP90 chaperone/DNA topoisomerase II/histidine kinase"/>
    <property type="match status" value="1"/>
</dbReference>
<evidence type="ECO:0000256" key="8">
    <source>
        <dbReference type="ARBA" id="ARBA00023136"/>
    </source>
</evidence>
<dbReference type="OrthoDB" id="9776552at2"/>
<organism evidence="11 12">
    <name type="scientific">Paenibacillus methanolicus</name>
    <dbReference type="NCBI Taxonomy" id="582686"/>
    <lineage>
        <taxon>Bacteria</taxon>
        <taxon>Bacillati</taxon>
        <taxon>Bacillota</taxon>
        <taxon>Bacilli</taxon>
        <taxon>Bacillales</taxon>
        <taxon>Paenibacillaceae</taxon>
        <taxon>Paenibacillus</taxon>
    </lineage>
</organism>
<evidence type="ECO:0000256" key="2">
    <source>
        <dbReference type="ARBA" id="ARBA00022475"/>
    </source>
</evidence>
<dbReference type="Pfam" id="PF06580">
    <property type="entry name" value="His_kinase"/>
    <property type="match status" value="1"/>
</dbReference>
<dbReference type="RefSeq" id="WP_148928865.1">
    <property type="nucleotide sequence ID" value="NZ_VNHS01000003.1"/>
</dbReference>
<evidence type="ECO:0000256" key="6">
    <source>
        <dbReference type="ARBA" id="ARBA00022777"/>
    </source>
</evidence>
<keyword evidence="4" id="KW-0808">Transferase</keyword>
<dbReference type="Pfam" id="PF02518">
    <property type="entry name" value="HATPase_c"/>
    <property type="match status" value="1"/>
</dbReference>
<dbReference type="SMART" id="SM00387">
    <property type="entry name" value="HATPase_c"/>
    <property type="match status" value="1"/>
</dbReference>
<keyword evidence="3" id="KW-0597">Phosphoprotein</keyword>
<keyword evidence="5 9" id="KW-0812">Transmembrane</keyword>
<dbReference type="EMBL" id="VNHS01000003">
    <property type="protein sequence ID" value="TYP76438.1"/>
    <property type="molecule type" value="Genomic_DNA"/>
</dbReference>
<comment type="subcellular location">
    <subcellularLocation>
        <location evidence="1">Cell membrane</location>
        <topology evidence="1">Multi-pass membrane protein</topology>
    </subcellularLocation>
</comment>
<dbReference type="PROSITE" id="PS50885">
    <property type="entry name" value="HAMP"/>
    <property type="match status" value="1"/>
</dbReference>
<dbReference type="Pfam" id="PF02743">
    <property type="entry name" value="dCache_1"/>
    <property type="match status" value="1"/>
</dbReference>
<evidence type="ECO:0000256" key="9">
    <source>
        <dbReference type="SAM" id="Phobius"/>
    </source>
</evidence>
<feature type="domain" description="HAMP" evidence="10">
    <location>
        <begin position="319"/>
        <end position="371"/>
    </location>
</feature>
<feature type="transmembrane region" description="Helical" evidence="9">
    <location>
        <begin position="297"/>
        <end position="317"/>
    </location>
</feature>